<dbReference type="InterPro" id="IPR002942">
    <property type="entry name" value="S4_RNA-bd"/>
</dbReference>
<dbReference type="GO" id="GO:0000455">
    <property type="term" value="P:enzyme-directed rRNA pseudouridine synthesis"/>
    <property type="evidence" value="ECO:0007669"/>
    <property type="project" value="UniProtKB-ARBA"/>
</dbReference>
<evidence type="ECO:0000256" key="2">
    <source>
        <dbReference type="ARBA" id="ARBA00023235"/>
    </source>
</evidence>
<evidence type="ECO:0000256" key="4">
    <source>
        <dbReference type="PROSITE-ProRule" id="PRU00182"/>
    </source>
</evidence>
<comment type="similarity">
    <text evidence="1 5">Belongs to the pseudouridine synthase RluA family.</text>
</comment>
<dbReference type="PANTHER" id="PTHR21600:SF44">
    <property type="entry name" value="RIBOSOMAL LARGE SUBUNIT PSEUDOURIDINE SYNTHASE D"/>
    <property type="match status" value="1"/>
</dbReference>
<evidence type="ECO:0000259" key="6">
    <source>
        <dbReference type="SMART" id="SM00363"/>
    </source>
</evidence>
<dbReference type="Proteomes" id="UP000005540">
    <property type="component" value="Unassembled WGS sequence"/>
</dbReference>
<dbReference type="CDD" id="cd00165">
    <property type="entry name" value="S4"/>
    <property type="match status" value="1"/>
</dbReference>
<sequence length="318" mass="36574">MEEIISFKVEEEFSNKRLDQFLALVYPEYSRSFYQNLIENGFVLLDNSPVKKPSTKVKTGQEFTIIIPPPEPLEIEPENIPLEICYEDEDLAVVYKPPGMVVHPSVGHTSGTLVNALLYHFKNVSQYQGKERAGIVHRLDKDTAGLLIVAKTEFAHKELQKMFQDREIDKKYKAIVSGIVKKDHGLIDLPIGRSIYNRQKMGTVSTNLKDALTEYWVEKRFEKHNLTLVDIKLHTGRTHQIRVHFSAIGHPLFNDFVYGFKKSNLSSELAKNLSDKLNYHALVAYKLTFRHPRTSQILNVELKSLPKEIEEILQELSK</sequence>
<dbReference type="AlphaFoldDB" id="C4FJJ1"/>
<name>C4FJJ1_9AQUI</name>
<evidence type="ECO:0000313" key="8">
    <source>
        <dbReference type="Proteomes" id="UP000005540"/>
    </source>
</evidence>
<dbReference type="EC" id="5.4.99.-" evidence="5"/>
<reference evidence="7 8" key="1">
    <citation type="submission" date="2009-04" db="EMBL/GenBank/DDBJ databases">
        <authorList>
            <person name="Reysenbach A.-L."/>
            <person name="Heidelberg J.F."/>
            <person name="Nelson W.C."/>
        </authorList>
    </citation>
    <scope>NUCLEOTIDE SEQUENCE [LARGE SCALE GENOMIC DNA]</scope>
    <source>
        <strain evidence="7 8">SS-5</strain>
    </source>
</reference>
<dbReference type="InterPro" id="IPR036986">
    <property type="entry name" value="S4_RNA-bd_sf"/>
</dbReference>
<comment type="catalytic activity">
    <reaction evidence="5">
        <text>a uridine in RNA = a pseudouridine in RNA</text>
        <dbReference type="Rhea" id="RHEA:48348"/>
        <dbReference type="Rhea" id="RHEA-COMP:12068"/>
        <dbReference type="Rhea" id="RHEA-COMP:12069"/>
        <dbReference type="ChEBI" id="CHEBI:65314"/>
        <dbReference type="ChEBI" id="CHEBI:65315"/>
    </reaction>
</comment>
<evidence type="ECO:0000256" key="1">
    <source>
        <dbReference type="ARBA" id="ARBA00010876"/>
    </source>
</evidence>
<dbReference type="InterPro" id="IPR006225">
    <property type="entry name" value="PsdUridine_synth_RluC/D"/>
</dbReference>
<dbReference type="EMBL" id="ABZS01000056">
    <property type="protein sequence ID" value="EEP60753.1"/>
    <property type="molecule type" value="Genomic_DNA"/>
</dbReference>
<dbReference type="InterPro" id="IPR006145">
    <property type="entry name" value="PsdUridine_synth_RsuA/RluA"/>
</dbReference>
<comment type="function">
    <text evidence="5">Responsible for synthesis of pseudouridine from uracil.</text>
</comment>
<dbReference type="SUPFAM" id="SSF55120">
    <property type="entry name" value="Pseudouridine synthase"/>
    <property type="match status" value="1"/>
</dbReference>
<organism evidence="7 8">
    <name type="scientific">Sulfurihydrogenibium yellowstonense SS-5</name>
    <dbReference type="NCBI Taxonomy" id="432331"/>
    <lineage>
        <taxon>Bacteria</taxon>
        <taxon>Pseudomonadati</taxon>
        <taxon>Aquificota</taxon>
        <taxon>Aquificia</taxon>
        <taxon>Aquificales</taxon>
        <taxon>Hydrogenothermaceae</taxon>
        <taxon>Sulfurihydrogenibium</taxon>
    </lineage>
</organism>
<keyword evidence="2 5" id="KW-0413">Isomerase</keyword>
<keyword evidence="8" id="KW-1185">Reference proteome</keyword>
<protein>
    <recommendedName>
        <fullName evidence="5">Pseudouridine synthase</fullName>
        <ecNumber evidence="5">5.4.99.-</ecNumber>
    </recommendedName>
</protein>
<keyword evidence="4" id="KW-0694">RNA-binding</keyword>
<comment type="caution">
    <text evidence="7">The sequence shown here is derived from an EMBL/GenBank/DDBJ whole genome shotgun (WGS) entry which is preliminary data.</text>
</comment>
<dbReference type="PANTHER" id="PTHR21600">
    <property type="entry name" value="MITOCHONDRIAL RNA PSEUDOURIDINE SYNTHASE"/>
    <property type="match status" value="1"/>
</dbReference>
<dbReference type="SUPFAM" id="SSF55174">
    <property type="entry name" value="Alpha-L RNA-binding motif"/>
    <property type="match status" value="1"/>
</dbReference>
<evidence type="ECO:0000256" key="5">
    <source>
        <dbReference type="RuleBase" id="RU362028"/>
    </source>
</evidence>
<dbReference type="Gene3D" id="3.30.2350.10">
    <property type="entry name" value="Pseudouridine synthase"/>
    <property type="match status" value="1"/>
</dbReference>
<dbReference type="CDD" id="cd02869">
    <property type="entry name" value="PseudoU_synth_RluA_like"/>
    <property type="match status" value="1"/>
</dbReference>
<dbReference type="Pfam" id="PF01479">
    <property type="entry name" value="S4"/>
    <property type="match status" value="1"/>
</dbReference>
<dbReference type="Gene3D" id="3.10.290.10">
    <property type="entry name" value="RNA-binding S4 domain"/>
    <property type="match status" value="1"/>
</dbReference>
<feature type="active site" evidence="3">
    <location>
        <position position="140"/>
    </location>
</feature>
<dbReference type="NCBIfam" id="TIGR00005">
    <property type="entry name" value="rluA_subfam"/>
    <property type="match status" value="1"/>
</dbReference>
<evidence type="ECO:0000256" key="3">
    <source>
        <dbReference type="PIRSR" id="PIRSR606225-1"/>
    </source>
</evidence>
<feature type="domain" description="RNA-binding S4" evidence="6">
    <location>
        <begin position="16"/>
        <end position="81"/>
    </location>
</feature>
<dbReference type="GO" id="GO:0120159">
    <property type="term" value="F:rRNA pseudouridine synthase activity"/>
    <property type="evidence" value="ECO:0007669"/>
    <property type="project" value="UniProtKB-ARBA"/>
</dbReference>
<gene>
    <name evidence="7" type="ORF">SULYE_0738</name>
</gene>
<proteinExistence type="inferred from homology"/>
<dbReference type="Pfam" id="PF00849">
    <property type="entry name" value="PseudoU_synth_2"/>
    <property type="match status" value="1"/>
</dbReference>
<evidence type="ECO:0000313" key="7">
    <source>
        <dbReference type="EMBL" id="EEP60753.1"/>
    </source>
</evidence>
<dbReference type="SMART" id="SM00363">
    <property type="entry name" value="S4"/>
    <property type="match status" value="1"/>
</dbReference>
<dbReference type="InterPro" id="IPR006224">
    <property type="entry name" value="PsdUridine_synth_RluA-like_CS"/>
</dbReference>
<dbReference type="OrthoDB" id="9807829at2"/>
<dbReference type="RefSeq" id="WP_007546523.1">
    <property type="nucleotide sequence ID" value="NZ_ABZS01000056.1"/>
</dbReference>
<dbReference type="InterPro" id="IPR020103">
    <property type="entry name" value="PsdUridine_synth_cat_dom_sf"/>
</dbReference>
<dbReference type="PROSITE" id="PS01129">
    <property type="entry name" value="PSI_RLU"/>
    <property type="match status" value="1"/>
</dbReference>
<accession>C4FJJ1</accession>
<dbReference type="InterPro" id="IPR050188">
    <property type="entry name" value="RluA_PseudoU_synthase"/>
</dbReference>
<dbReference type="PROSITE" id="PS50889">
    <property type="entry name" value="S4"/>
    <property type="match status" value="1"/>
</dbReference>
<dbReference type="GO" id="GO:0003723">
    <property type="term" value="F:RNA binding"/>
    <property type="evidence" value="ECO:0007669"/>
    <property type="project" value="UniProtKB-KW"/>
</dbReference>